<comment type="caution">
    <text evidence="1">The sequence shown here is derived from an EMBL/GenBank/DDBJ whole genome shotgun (WGS) entry which is preliminary data.</text>
</comment>
<dbReference type="PROSITE" id="PS01295">
    <property type="entry name" value="ISPD"/>
    <property type="match status" value="1"/>
</dbReference>
<protein>
    <recommendedName>
        <fullName evidence="3">Polyketide cyclase</fullName>
    </recommendedName>
</protein>
<dbReference type="SUPFAM" id="SSF55961">
    <property type="entry name" value="Bet v1-like"/>
    <property type="match status" value="1"/>
</dbReference>
<dbReference type="CDD" id="cd07824">
    <property type="entry name" value="SRPBCC_6"/>
    <property type="match status" value="1"/>
</dbReference>
<evidence type="ECO:0008006" key="3">
    <source>
        <dbReference type="Google" id="ProtNLM"/>
    </source>
</evidence>
<organism evidence="1 2">
    <name type="scientific">Paraburkholderia caffeinilytica</name>
    <dbReference type="NCBI Taxonomy" id="1761016"/>
    <lineage>
        <taxon>Bacteria</taxon>
        <taxon>Pseudomonadati</taxon>
        <taxon>Pseudomonadota</taxon>
        <taxon>Betaproteobacteria</taxon>
        <taxon>Burkholderiales</taxon>
        <taxon>Burkholderiaceae</taxon>
        <taxon>Paraburkholderia</taxon>
    </lineage>
</organism>
<evidence type="ECO:0000313" key="1">
    <source>
        <dbReference type="EMBL" id="GGC47204.1"/>
    </source>
</evidence>
<accession>A0ABQ1N1P6</accession>
<sequence>MQRIDYQFSTVWRLDAPLQAVWTVIHDSARWPEWWKNVERVAQLEAGDADGVGAVQRYTWKGLLPYRLVFDMRITRIEPLVALDGDASGDLEGSGHWRFSTDEAAHTVVRYDWRVRTNRAWMNALAPVLRPFFQWNHDVVMREGGLALARRLDARLIEIDRG</sequence>
<dbReference type="InterPro" id="IPR018294">
    <property type="entry name" value="ISPD_synthase_CS"/>
</dbReference>
<reference evidence="2" key="1">
    <citation type="journal article" date="2019" name="Int. J. Syst. Evol. Microbiol.">
        <title>The Global Catalogue of Microorganisms (GCM) 10K type strain sequencing project: providing services to taxonomists for standard genome sequencing and annotation.</title>
        <authorList>
            <consortium name="The Broad Institute Genomics Platform"/>
            <consortium name="The Broad Institute Genome Sequencing Center for Infectious Disease"/>
            <person name="Wu L."/>
            <person name="Ma J."/>
        </authorList>
    </citation>
    <scope>NUCLEOTIDE SEQUENCE [LARGE SCALE GENOMIC DNA]</scope>
    <source>
        <strain evidence="2">CGMCC 1.15103</strain>
    </source>
</reference>
<dbReference type="EMBL" id="BMHL01000006">
    <property type="protein sequence ID" value="GGC47204.1"/>
    <property type="molecule type" value="Genomic_DNA"/>
</dbReference>
<dbReference type="Pfam" id="PF10604">
    <property type="entry name" value="Polyketide_cyc2"/>
    <property type="match status" value="1"/>
</dbReference>
<proteinExistence type="predicted"/>
<evidence type="ECO:0000313" key="2">
    <source>
        <dbReference type="Proteomes" id="UP000602004"/>
    </source>
</evidence>
<dbReference type="Gene3D" id="3.30.530.20">
    <property type="match status" value="1"/>
</dbReference>
<name>A0ABQ1N1P6_9BURK</name>
<dbReference type="RefSeq" id="WP_115777273.1">
    <property type="nucleotide sequence ID" value="NZ_BMHL01000006.1"/>
</dbReference>
<dbReference type="InterPro" id="IPR023393">
    <property type="entry name" value="START-like_dom_sf"/>
</dbReference>
<dbReference type="Proteomes" id="UP000602004">
    <property type="component" value="Unassembled WGS sequence"/>
</dbReference>
<gene>
    <name evidence="1" type="ORF">GCM10011400_38050</name>
</gene>
<keyword evidence="2" id="KW-1185">Reference proteome</keyword>
<dbReference type="InterPro" id="IPR019587">
    <property type="entry name" value="Polyketide_cyclase/dehydratase"/>
</dbReference>